<keyword evidence="4" id="KW-0560">Oxidoreductase</keyword>
<protein>
    <submittedName>
        <fullName evidence="7">Nitronate monooxygenase</fullName>
    </submittedName>
</protein>
<dbReference type="CDD" id="cd04730">
    <property type="entry name" value="NPD_like"/>
    <property type="match status" value="1"/>
</dbReference>
<dbReference type="RefSeq" id="WP_079649220.1">
    <property type="nucleotide sequence ID" value="NZ_FUYM01000007.1"/>
</dbReference>
<reference evidence="8" key="1">
    <citation type="submission" date="2017-02" db="EMBL/GenBank/DDBJ databases">
        <authorList>
            <person name="Varghese N."/>
            <person name="Submissions S."/>
        </authorList>
    </citation>
    <scope>NUCLEOTIDE SEQUENCE [LARGE SCALE GENOMIC DNA]</scope>
    <source>
        <strain evidence="8">UM2</strain>
    </source>
</reference>
<dbReference type="Proteomes" id="UP000189818">
    <property type="component" value="Unassembled WGS sequence"/>
</dbReference>
<dbReference type="SUPFAM" id="SSF51412">
    <property type="entry name" value="Inosine monophosphate dehydrogenase (IMPDH)"/>
    <property type="match status" value="1"/>
</dbReference>
<dbReference type="PANTHER" id="PTHR42747:SF4">
    <property type="entry name" value="BLR1330 PROTEIN"/>
    <property type="match status" value="1"/>
</dbReference>
<keyword evidence="5 7" id="KW-0503">Monooxygenase</keyword>
<keyword evidence="3" id="KW-0288">FMN</keyword>
<feature type="signal peptide" evidence="6">
    <location>
        <begin position="1"/>
        <end position="16"/>
    </location>
</feature>
<evidence type="ECO:0000256" key="1">
    <source>
        <dbReference type="ARBA" id="ARBA00009881"/>
    </source>
</evidence>
<dbReference type="EMBL" id="FUYM01000007">
    <property type="protein sequence ID" value="SKB85797.1"/>
    <property type="molecule type" value="Genomic_DNA"/>
</dbReference>
<evidence type="ECO:0000313" key="7">
    <source>
        <dbReference type="EMBL" id="SKB85797.1"/>
    </source>
</evidence>
<organism evidence="7 8">
    <name type="scientific">Rhizorhabdus histidinilytica</name>
    <dbReference type="NCBI Taxonomy" id="439228"/>
    <lineage>
        <taxon>Bacteria</taxon>
        <taxon>Pseudomonadati</taxon>
        <taxon>Pseudomonadota</taxon>
        <taxon>Alphaproteobacteria</taxon>
        <taxon>Sphingomonadales</taxon>
        <taxon>Sphingomonadaceae</taxon>
        <taxon>Rhizorhabdus</taxon>
    </lineage>
</organism>
<evidence type="ECO:0000256" key="2">
    <source>
        <dbReference type="ARBA" id="ARBA00022630"/>
    </source>
</evidence>
<evidence type="ECO:0000256" key="5">
    <source>
        <dbReference type="ARBA" id="ARBA00023033"/>
    </source>
</evidence>
<evidence type="ECO:0000256" key="3">
    <source>
        <dbReference type="ARBA" id="ARBA00022643"/>
    </source>
</evidence>
<dbReference type="STRING" id="439228.SAMN06295920_107122"/>
<gene>
    <name evidence="7" type="ORF">SAMN06295920_107122</name>
</gene>
<dbReference type="AlphaFoldDB" id="A0A1T5EPB8"/>
<keyword evidence="8" id="KW-1185">Reference proteome</keyword>
<proteinExistence type="inferred from homology"/>
<keyword evidence="2" id="KW-0285">Flavoprotein</keyword>
<dbReference type="Pfam" id="PF03060">
    <property type="entry name" value="NMO"/>
    <property type="match status" value="1"/>
</dbReference>
<evidence type="ECO:0000256" key="4">
    <source>
        <dbReference type="ARBA" id="ARBA00023002"/>
    </source>
</evidence>
<evidence type="ECO:0000313" key="8">
    <source>
        <dbReference type="Proteomes" id="UP000189818"/>
    </source>
</evidence>
<accession>A0A1T5EPB8</accession>
<dbReference type="Gene3D" id="3.20.20.70">
    <property type="entry name" value="Aldolase class I"/>
    <property type="match status" value="1"/>
</dbReference>
<comment type="similarity">
    <text evidence="1">Belongs to the nitronate monooxygenase family. NMO class I subfamily.</text>
</comment>
<name>A0A1T5EPB8_9SPHN</name>
<dbReference type="PANTHER" id="PTHR42747">
    <property type="entry name" value="NITRONATE MONOOXYGENASE-RELATED"/>
    <property type="match status" value="1"/>
</dbReference>
<evidence type="ECO:0000256" key="6">
    <source>
        <dbReference type="SAM" id="SignalP"/>
    </source>
</evidence>
<feature type="chain" id="PRO_5012391512" evidence="6">
    <location>
        <begin position="17"/>
        <end position="304"/>
    </location>
</feature>
<keyword evidence="6" id="KW-0732">Signal</keyword>
<dbReference type="OrthoDB" id="9778912at2"/>
<dbReference type="InterPro" id="IPR004136">
    <property type="entry name" value="NMO"/>
</dbReference>
<dbReference type="InterPro" id="IPR013785">
    <property type="entry name" value="Aldolase_TIM"/>
</dbReference>
<dbReference type="GO" id="GO:0018580">
    <property type="term" value="F:nitronate monooxygenase activity"/>
    <property type="evidence" value="ECO:0007669"/>
    <property type="project" value="InterPro"/>
</dbReference>
<sequence length="304" mass="31462">MIPAALARNLALPVIAAPMLLVSGPELVIACCRAGVIGSFPGANARTPETLAAWLDQIGEALADGTSASFALNIIVRETGSERLAAELALAERHRIPLIITSVGHPGAVVERVHGYGGLVFHDVATLRHAEKAIDAGVDGLILLTAGAGGHTGSANGFAFVRQVRAMWDGMIALAGGIGDGQSVRAAEVLGADFAYMGTRFAATRESMAPPAYKDLLVSQRMADILVTDRISGLPATFMRGSIAAAGLDPDDLPAPVARFKPNLPEGTKPWRDVWSAGHGVGSIDDIPPAAELIARLRAGYVAA</sequence>